<accession>A0AC61PNL5</accession>
<dbReference type="Proteomes" id="UP000192328">
    <property type="component" value="Unassembled WGS sequence"/>
</dbReference>
<reference evidence="1" key="1">
    <citation type="submission" date="2017-04" db="EMBL/GenBank/DDBJ databases">
        <authorList>
            <person name="Varghese N."/>
            <person name="Submissions S."/>
        </authorList>
    </citation>
    <scope>NUCLEOTIDE SEQUENCE</scope>
    <source>
        <strain evidence="1">WTE2008</strain>
    </source>
</reference>
<evidence type="ECO:0000313" key="1">
    <source>
        <dbReference type="EMBL" id="SMC77585.1"/>
    </source>
</evidence>
<name>A0AC61PNL5_9FIRM</name>
<protein>
    <submittedName>
        <fullName evidence="1">Protein translocase subunit secF</fullName>
    </submittedName>
</protein>
<keyword evidence="2" id="KW-1185">Reference proteome</keyword>
<comment type="caution">
    <text evidence="1">The sequence shown here is derived from an EMBL/GenBank/DDBJ whole genome shotgun (WGS) entry which is preliminary data.</text>
</comment>
<proteinExistence type="predicted"/>
<organism evidence="1 2">
    <name type="scientific">Aristaeella lactis</name>
    <dbReference type="NCBI Taxonomy" id="3046383"/>
    <lineage>
        <taxon>Bacteria</taxon>
        <taxon>Bacillati</taxon>
        <taxon>Bacillota</taxon>
        <taxon>Clostridia</taxon>
        <taxon>Eubacteriales</taxon>
        <taxon>Aristaeellaceae</taxon>
        <taxon>Aristaeella</taxon>
    </lineage>
</organism>
<evidence type="ECO:0000313" key="2">
    <source>
        <dbReference type="Proteomes" id="UP000192328"/>
    </source>
</evidence>
<dbReference type="EMBL" id="FWXZ01000005">
    <property type="protein sequence ID" value="SMC77585.1"/>
    <property type="molecule type" value="Genomic_DNA"/>
</dbReference>
<gene>
    <name evidence="1" type="ORF">SAMN06297397_2465</name>
</gene>
<sequence length="297" mass="31837">MAIKNRSKICLIISAIIIIAALILTLCGRGINLGIDFAGGLSMQYDMKTPVTSADVSAVLDNMGITSSTVTVQGSNNNEANIRIKEISKDDIQKVQADFEAGIKAVYPEAVSIGDVNYVGPVAGATLVKNAVISVLLAAALMLIYIAIRFDLNSGIAAVFGLLHDVLIMLSFMVIFRSVIQMNSSFIAAALTIVGYSINNTIVIFDRIRENAKKMPTGAREEVTNISIKESLGRTICTTVTTLITIVALCILGVASIREFALPIIVGILSGVYSANMINGYVWAFLEEKRRSRKAKA</sequence>